<evidence type="ECO:0000313" key="4">
    <source>
        <dbReference type="Proteomes" id="UP000487757"/>
    </source>
</evidence>
<dbReference type="GO" id="GO:0004479">
    <property type="term" value="F:methionyl-tRNA formyltransferase activity"/>
    <property type="evidence" value="ECO:0007669"/>
    <property type="project" value="TreeGrafter"/>
</dbReference>
<evidence type="ECO:0000259" key="2">
    <source>
        <dbReference type="Pfam" id="PF02911"/>
    </source>
</evidence>
<dbReference type="RefSeq" id="WP_154281703.1">
    <property type="nucleotide sequence ID" value="NZ_JBHUJQ010000001.1"/>
</dbReference>
<reference evidence="3 4" key="1">
    <citation type="submission" date="2019-11" db="EMBL/GenBank/DDBJ databases">
        <title>Pedobacter petrophilus genome.</title>
        <authorList>
            <person name="Feldbauer M.J."/>
            <person name="Newman J.D."/>
        </authorList>
    </citation>
    <scope>NUCLEOTIDE SEQUENCE [LARGE SCALE GENOMIC DNA]</scope>
    <source>
        <strain evidence="3 4">LMG 29686</strain>
    </source>
</reference>
<protein>
    <recommendedName>
        <fullName evidence="5">Methionyl-tRNA formyltransferase</fullName>
    </recommendedName>
</protein>
<feature type="domain" description="Formyl transferase N-terminal" evidence="1">
    <location>
        <begin position="42"/>
        <end position="173"/>
    </location>
</feature>
<organism evidence="3 4">
    <name type="scientific">Pedobacter petrophilus</name>
    <dbReference type="NCBI Taxonomy" id="1908241"/>
    <lineage>
        <taxon>Bacteria</taxon>
        <taxon>Pseudomonadati</taxon>
        <taxon>Bacteroidota</taxon>
        <taxon>Sphingobacteriia</taxon>
        <taxon>Sphingobacteriales</taxon>
        <taxon>Sphingobacteriaceae</taxon>
        <taxon>Pedobacter</taxon>
    </lineage>
</organism>
<comment type="caution">
    <text evidence="3">The sequence shown here is derived from an EMBL/GenBank/DDBJ whole genome shotgun (WGS) entry which is preliminary data.</text>
</comment>
<accession>A0A7K0G2Y7</accession>
<dbReference type="Proteomes" id="UP000487757">
    <property type="component" value="Unassembled WGS sequence"/>
</dbReference>
<sequence>MKIIVLSNHIAALPALVYFHEKGWLKAVVTSPGSFEKNLVKNFCNSKGIKCLLLDHDASFSDQVNNLLVTTATDLVFVFGFSKKIPDVLLQNHKLRFLNIHFSLLPAYRGPAPLFWQIKNGETATGITIHKMDSSFDGGPILYQEQFQLYPEESFGALNSRLSQLAVNVIRKALEKLNKNESQFVDQDESLSFSYPSVKREDLLIDWENQTAAEIMNLVNACNPIFSGAITFLNGQELAVVEVSPAIINDVSNLEPGTIAYADGNYGLFVACKYNTFLRINIVQTSESILSGYKLIALGLKAGVRFQQNMQQESLC</sequence>
<dbReference type="GO" id="GO:0005829">
    <property type="term" value="C:cytosol"/>
    <property type="evidence" value="ECO:0007669"/>
    <property type="project" value="TreeGrafter"/>
</dbReference>
<dbReference type="PANTHER" id="PTHR11138">
    <property type="entry name" value="METHIONYL-TRNA FORMYLTRANSFERASE"/>
    <property type="match status" value="1"/>
</dbReference>
<dbReference type="InterPro" id="IPR011034">
    <property type="entry name" value="Formyl_transferase-like_C_sf"/>
</dbReference>
<dbReference type="EMBL" id="WKKH01000024">
    <property type="protein sequence ID" value="MRX77346.1"/>
    <property type="molecule type" value="Genomic_DNA"/>
</dbReference>
<dbReference type="Pfam" id="PF02911">
    <property type="entry name" value="Formyl_trans_C"/>
    <property type="match status" value="1"/>
</dbReference>
<dbReference type="SUPFAM" id="SSF50486">
    <property type="entry name" value="FMT C-terminal domain-like"/>
    <property type="match status" value="1"/>
</dbReference>
<dbReference type="InterPro" id="IPR002376">
    <property type="entry name" value="Formyl_transf_N"/>
</dbReference>
<gene>
    <name evidence="3" type="ORF">GJU39_14760</name>
</gene>
<dbReference type="InterPro" id="IPR005793">
    <property type="entry name" value="Formyl_trans_C"/>
</dbReference>
<dbReference type="AlphaFoldDB" id="A0A7K0G2Y7"/>
<keyword evidence="4" id="KW-1185">Reference proteome</keyword>
<feature type="domain" description="Formyl transferase C-terminal" evidence="2">
    <location>
        <begin position="198"/>
        <end position="286"/>
    </location>
</feature>
<evidence type="ECO:0008006" key="5">
    <source>
        <dbReference type="Google" id="ProtNLM"/>
    </source>
</evidence>
<dbReference type="SUPFAM" id="SSF53328">
    <property type="entry name" value="Formyltransferase"/>
    <property type="match status" value="1"/>
</dbReference>
<dbReference type="InterPro" id="IPR036477">
    <property type="entry name" value="Formyl_transf_N_sf"/>
</dbReference>
<dbReference type="Pfam" id="PF00551">
    <property type="entry name" value="Formyl_trans_N"/>
    <property type="match status" value="1"/>
</dbReference>
<name>A0A7K0G2Y7_9SPHI</name>
<dbReference type="PANTHER" id="PTHR11138:SF5">
    <property type="entry name" value="METHIONYL-TRNA FORMYLTRANSFERASE, MITOCHONDRIAL"/>
    <property type="match status" value="1"/>
</dbReference>
<proteinExistence type="predicted"/>
<evidence type="ECO:0000259" key="1">
    <source>
        <dbReference type="Pfam" id="PF00551"/>
    </source>
</evidence>
<dbReference type="OrthoDB" id="1092294at2"/>
<dbReference type="Gene3D" id="3.40.50.12230">
    <property type="match status" value="1"/>
</dbReference>
<evidence type="ECO:0000313" key="3">
    <source>
        <dbReference type="EMBL" id="MRX77346.1"/>
    </source>
</evidence>